<dbReference type="OrthoDB" id="6169313at2"/>
<evidence type="ECO:0000256" key="6">
    <source>
        <dbReference type="RuleBase" id="RU361135"/>
    </source>
</evidence>
<dbReference type="GO" id="GO:0009372">
    <property type="term" value="P:quorum sensing"/>
    <property type="evidence" value="ECO:0007669"/>
    <property type="project" value="UniProtKB-UniRule"/>
</dbReference>
<dbReference type="SUPFAM" id="SSF55729">
    <property type="entry name" value="Acyl-CoA N-acyltransferases (Nat)"/>
    <property type="match status" value="1"/>
</dbReference>
<accession>A0A1Y5TL52</accession>
<dbReference type="InterPro" id="IPR001690">
    <property type="entry name" value="Autoind_synthase"/>
</dbReference>
<dbReference type="EMBL" id="FWFO01000004">
    <property type="protein sequence ID" value="SLN66508.1"/>
    <property type="molecule type" value="Genomic_DNA"/>
</dbReference>
<keyword evidence="1 5" id="KW-0673">Quorum sensing</keyword>
<dbReference type="InterPro" id="IPR016181">
    <property type="entry name" value="Acyl_CoA_acyltransferase"/>
</dbReference>
<keyword evidence="4 5" id="KW-0071">Autoinducer synthesis</keyword>
<keyword evidence="3 6" id="KW-0949">S-adenosyl-L-methionine</keyword>
<keyword evidence="2 6" id="KW-0808">Transferase</keyword>
<dbReference type="Pfam" id="PF00765">
    <property type="entry name" value="Autoind_synth"/>
    <property type="match status" value="1"/>
</dbReference>
<comment type="similarity">
    <text evidence="5 6">Belongs to the autoinducer synthase family.</text>
</comment>
<dbReference type="AlphaFoldDB" id="A0A1Y5TL52"/>
<name>A0A1Y5TL52_9RHOB</name>
<dbReference type="EC" id="2.3.1.184" evidence="6"/>
<evidence type="ECO:0000313" key="7">
    <source>
        <dbReference type="EMBL" id="SLN66508.1"/>
    </source>
</evidence>
<dbReference type="GO" id="GO:0061579">
    <property type="term" value="F:N-acyl homoserine lactone synthase activity"/>
    <property type="evidence" value="ECO:0007669"/>
    <property type="project" value="UniProtKB-UniRule"/>
</dbReference>
<protein>
    <recommendedName>
        <fullName evidence="6">Acyl-homoserine-lactone synthase</fullName>
        <ecNumber evidence="6">2.3.1.184</ecNumber>
    </recommendedName>
    <alternativeName>
        <fullName evidence="6">Autoinducer synthesis protein</fullName>
    </alternativeName>
</protein>
<reference evidence="7 8" key="1">
    <citation type="submission" date="2017-03" db="EMBL/GenBank/DDBJ databases">
        <authorList>
            <person name="Afonso C.L."/>
            <person name="Miller P.J."/>
            <person name="Scott M.A."/>
            <person name="Spackman E."/>
            <person name="Goraichik I."/>
            <person name="Dimitrov K.M."/>
            <person name="Suarez D.L."/>
            <person name="Swayne D.E."/>
        </authorList>
    </citation>
    <scope>NUCLEOTIDE SEQUENCE [LARGE SCALE GENOMIC DNA]</scope>
    <source>
        <strain evidence="7 8">CECT 7639</strain>
    </source>
</reference>
<evidence type="ECO:0000256" key="4">
    <source>
        <dbReference type="ARBA" id="ARBA00022929"/>
    </source>
</evidence>
<dbReference type="Gene3D" id="3.40.630.30">
    <property type="match status" value="1"/>
</dbReference>
<sequence length="212" mass="23603">MLRYIYADELNRFPELANSMFRDRADQFKTRLGWEVSVDENGEERDQYDDLNPLYVIWEEADGRHGGSMRFLPTTGPVMVNEVFGHLTGGAPICSPLIWECTRFCLARDASPNVAAALMLGGGEIMTGFGIRHFAGVFDARMVRIYKAIGSSPEVLGSEGTGRDRISVGLWEFTPEARERVAKRAGIPPELSRLWFSSAFGTVKTTRFAKAG</sequence>
<proteinExistence type="inferred from homology"/>
<dbReference type="RefSeq" id="WP_085797429.1">
    <property type="nucleotide sequence ID" value="NZ_FWFO01000004.1"/>
</dbReference>
<keyword evidence="7" id="KW-0012">Acyltransferase</keyword>
<comment type="catalytic activity">
    <reaction evidence="6">
        <text>a fatty acyl-[ACP] + S-adenosyl-L-methionine = an N-acyl-L-homoserine lactone + S-methyl-5'-thioadenosine + holo-[ACP] + H(+)</text>
        <dbReference type="Rhea" id="RHEA:10096"/>
        <dbReference type="Rhea" id="RHEA-COMP:9685"/>
        <dbReference type="Rhea" id="RHEA-COMP:14125"/>
        <dbReference type="ChEBI" id="CHEBI:15378"/>
        <dbReference type="ChEBI" id="CHEBI:17509"/>
        <dbReference type="ChEBI" id="CHEBI:55474"/>
        <dbReference type="ChEBI" id="CHEBI:59789"/>
        <dbReference type="ChEBI" id="CHEBI:64479"/>
        <dbReference type="ChEBI" id="CHEBI:138651"/>
        <dbReference type="EC" id="2.3.1.184"/>
    </reaction>
</comment>
<keyword evidence="8" id="KW-1185">Reference proteome</keyword>
<dbReference type="PROSITE" id="PS51187">
    <property type="entry name" value="AUTOINDUCER_SYNTH_2"/>
    <property type="match status" value="1"/>
</dbReference>
<evidence type="ECO:0000313" key="8">
    <source>
        <dbReference type="Proteomes" id="UP000193077"/>
    </source>
</evidence>
<organism evidence="7 8">
    <name type="scientific">Falsiruegeria litorea R37</name>
    <dbReference type="NCBI Taxonomy" id="1200284"/>
    <lineage>
        <taxon>Bacteria</taxon>
        <taxon>Pseudomonadati</taxon>
        <taxon>Pseudomonadota</taxon>
        <taxon>Alphaproteobacteria</taxon>
        <taxon>Rhodobacterales</taxon>
        <taxon>Roseobacteraceae</taxon>
        <taxon>Falsiruegeria</taxon>
    </lineage>
</organism>
<dbReference type="Proteomes" id="UP000193077">
    <property type="component" value="Unassembled WGS sequence"/>
</dbReference>
<evidence type="ECO:0000256" key="1">
    <source>
        <dbReference type="ARBA" id="ARBA00022654"/>
    </source>
</evidence>
<evidence type="ECO:0000256" key="2">
    <source>
        <dbReference type="ARBA" id="ARBA00022679"/>
    </source>
</evidence>
<dbReference type="PANTHER" id="PTHR39322">
    <property type="entry name" value="ACYL-HOMOSERINE-LACTONE SYNTHASE"/>
    <property type="match status" value="1"/>
</dbReference>
<dbReference type="PRINTS" id="PR01549">
    <property type="entry name" value="AUTOINDCRSYN"/>
</dbReference>
<evidence type="ECO:0000256" key="3">
    <source>
        <dbReference type="ARBA" id="ARBA00022691"/>
    </source>
</evidence>
<gene>
    <name evidence="7" type="primary">lasI_2</name>
    <name evidence="7" type="ORF">TRL7639_03789</name>
</gene>
<dbReference type="GO" id="GO:0007165">
    <property type="term" value="P:signal transduction"/>
    <property type="evidence" value="ECO:0007669"/>
    <property type="project" value="TreeGrafter"/>
</dbReference>
<dbReference type="PANTHER" id="PTHR39322:SF1">
    <property type="entry name" value="ISOVALERYL-HOMOSERINE LACTONE SYNTHASE"/>
    <property type="match status" value="1"/>
</dbReference>
<evidence type="ECO:0000256" key="5">
    <source>
        <dbReference type="PROSITE-ProRule" id="PRU00533"/>
    </source>
</evidence>